<evidence type="ECO:0000313" key="7">
    <source>
        <dbReference type="EMBL" id="NJR78797.1"/>
    </source>
</evidence>
<dbReference type="Gene3D" id="3.40.50.1010">
    <property type="entry name" value="5'-nuclease"/>
    <property type="match status" value="1"/>
</dbReference>
<dbReference type="CDD" id="cd09871">
    <property type="entry name" value="PIN_MtVapC28-VapC30-like"/>
    <property type="match status" value="1"/>
</dbReference>
<proteinExistence type="inferred from homology"/>
<name>A0ABX1CSN3_9SPHN</name>
<comment type="function">
    <text evidence="5">Toxic component of a toxin-antitoxin (TA) system. An RNase.</text>
</comment>
<feature type="binding site" evidence="5">
    <location>
        <position position="6"/>
    </location>
    <ligand>
        <name>Mg(2+)</name>
        <dbReference type="ChEBI" id="CHEBI:18420"/>
    </ligand>
</feature>
<evidence type="ECO:0000259" key="6">
    <source>
        <dbReference type="Pfam" id="PF01850"/>
    </source>
</evidence>
<dbReference type="Proteomes" id="UP000732399">
    <property type="component" value="Unassembled WGS sequence"/>
</dbReference>
<dbReference type="HAMAP" id="MF_00265">
    <property type="entry name" value="VapC_Nob1"/>
    <property type="match status" value="1"/>
</dbReference>
<evidence type="ECO:0000256" key="4">
    <source>
        <dbReference type="ARBA" id="ARBA00022801"/>
    </source>
</evidence>
<dbReference type="SUPFAM" id="SSF88723">
    <property type="entry name" value="PIN domain-like"/>
    <property type="match status" value="1"/>
</dbReference>
<dbReference type="EMBL" id="JAAVJH010000005">
    <property type="protein sequence ID" value="NJR78797.1"/>
    <property type="molecule type" value="Genomic_DNA"/>
</dbReference>
<feature type="domain" description="PIN" evidence="6">
    <location>
        <begin position="3"/>
        <end position="129"/>
    </location>
</feature>
<evidence type="ECO:0000313" key="8">
    <source>
        <dbReference type="Proteomes" id="UP000732399"/>
    </source>
</evidence>
<keyword evidence="5" id="KW-0800">Toxin</keyword>
<sequence>MTILVDASAIVAIMSGEPEADAFSDAIERHNDRCYCAVGAWEAARAIARTRTVGLRAASDAVASFAVEAALRMVDIGEAENRAAIDAHDRYGKGRHPARLNMGDCFAYACAVTNDAKLLYKGDDFSHTDLA</sequence>
<keyword evidence="2 5" id="KW-0540">Nuclease</keyword>
<keyword evidence="8" id="KW-1185">Reference proteome</keyword>
<comment type="cofactor">
    <cofactor evidence="5">
        <name>Mg(2+)</name>
        <dbReference type="ChEBI" id="CHEBI:18420"/>
    </cofactor>
</comment>
<evidence type="ECO:0000256" key="3">
    <source>
        <dbReference type="ARBA" id="ARBA00022723"/>
    </source>
</evidence>
<protein>
    <recommendedName>
        <fullName evidence="5">Ribonuclease VapC</fullName>
        <shortName evidence="5">RNase VapC</shortName>
        <ecNumber evidence="5">3.1.-.-</ecNumber>
    </recommendedName>
    <alternativeName>
        <fullName evidence="5">Toxin VapC</fullName>
    </alternativeName>
</protein>
<accession>A0ABX1CSN3</accession>
<reference evidence="7 8" key="1">
    <citation type="submission" date="2020-03" db="EMBL/GenBank/DDBJ databases">
        <authorList>
            <person name="Wang L."/>
            <person name="He N."/>
            <person name="Li Y."/>
            <person name="Fang Y."/>
            <person name="Zhang F."/>
        </authorList>
    </citation>
    <scope>NUCLEOTIDE SEQUENCE [LARGE SCALE GENOMIC DNA]</scope>
    <source>
        <strain evidence="7 8">36D10-4-7</strain>
    </source>
</reference>
<comment type="similarity">
    <text evidence="5">Belongs to the PINc/VapC protein family.</text>
</comment>
<comment type="caution">
    <text evidence="7">The sequence shown here is derived from an EMBL/GenBank/DDBJ whole genome shotgun (WGS) entry which is preliminary data.</text>
</comment>
<dbReference type="EC" id="3.1.-.-" evidence="5"/>
<keyword evidence="3 5" id="KW-0479">Metal-binding</keyword>
<dbReference type="InterPro" id="IPR002716">
    <property type="entry name" value="PIN_dom"/>
</dbReference>
<dbReference type="InterPro" id="IPR029060">
    <property type="entry name" value="PIN-like_dom_sf"/>
</dbReference>
<keyword evidence="5" id="KW-0460">Magnesium</keyword>
<dbReference type="Pfam" id="PF01850">
    <property type="entry name" value="PIN"/>
    <property type="match status" value="1"/>
</dbReference>
<dbReference type="RefSeq" id="WP_168134345.1">
    <property type="nucleotide sequence ID" value="NZ_JAAVJH010000005.1"/>
</dbReference>
<evidence type="ECO:0000256" key="5">
    <source>
        <dbReference type="HAMAP-Rule" id="MF_00265"/>
    </source>
</evidence>
<dbReference type="InterPro" id="IPR022907">
    <property type="entry name" value="VapC_family"/>
</dbReference>
<gene>
    <name evidence="5" type="primary">vapC</name>
    <name evidence="7" type="ORF">HBH26_09380</name>
</gene>
<organism evidence="7 8">
    <name type="scientific">Sphingomonas corticis</name>
    <dbReference type="NCBI Taxonomy" id="2722791"/>
    <lineage>
        <taxon>Bacteria</taxon>
        <taxon>Pseudomonadati</taxon>
        <taxon>Pseudomonadota</taxon>
        <taxon>Alphaproteobacteria</taxon>
        <taxon>Sphingomonadales</taxon>
        <taxon>Sphingomonadaceae</taxon>
        <taxon>Sphingomonas</taxon>
    </lineage>
</organism>
<feature type="binding site" evidence="5">
    <location>
        <position position="104"/>
    </location>
    <ligand>
        <name>Mg(2+)</name>
        <dbReference type="ChEBI" id="CHEBI:18420"/>
    </ligand>
</feature>
<keyword evidence="1 5" id="KW-1277">Toxin-antitoxin system</keyword>
<evidence type="ECO:0000256" key="1">
    <source>
        <dbReference type="ARBA" id="ARBA00022649"/>
    </source>
</evidence>
<evidence type="ECO:0000256" key="2">
    <source>
        <dbReference type="ARBA" id="ARBA00022722"/>
    </source>
</evidence>
<keyword evidence="4 5" id="KW-0378">Hydrolase</keyword>